<keyword evidence="4" id="KW-1185">Reference proteome</keyword>
<evidence type="ECO:0000256" key="2">
    <source>
        <dbReference type="SAM" id="SignalP"/>
    </source>
</evidence>
<feature type="compositionally biased region" description="Low complexity" evidence="1">
    <location>
        <begin position="57"/>
        <end position="67"/>
    </location>
</feature>
<feature type="chain" id="PRO_5047299821" evidence="2">
    <location>
        <begin position="21"/>
        <end position="129"/>
    </location>
</feature>
<sequence>MRTVLPTLAIMTLLAAPALAQQPQSAQPQAAQPAPVQPQAAQPSAEQSLKQDPNVVQSQGPQPSPQGTRVPEPSPSDTGNVTLTQALEQVWNAPVDLQGNAIQRPNPLGSGPPPAKNPDAGRLPEGARP</sequence>
<evidence type="ECO:0000256" key="1">
    <source>
        <dbReference type="SAM" id="MobiDB-lite"/>
    </source>
</evidence>
<dbReference type="EMBL" id="JBBLZC010000008">
    <property type="protein sequence ID" value="MEK0083511.1"/>
    <property type="molecule type" value="Genomic_DNA"/>
</dbReference>
<evidence type="ECO:0000313" key="3">
    <source>
        <dbReference type="EMBL" id="MEK0083511.1"/>
    </source>
</evidence>
<feature type="region of interest" description="Disordered" evidence="1">
    <location>
        <begin position="20"/>
        <end position="129"/>
    </location>
</feature>
<gene>
    <name evidence="3" type="ORF">U1T56_10135</name>
</gene>
<dbReference type="RefSeq" id="WP_418159359.1">
    <property type="nucleotide sequence ID" value="NZ_JBBLZC010000008.1"/>
</dbReference>
<evidence type="ECO:0000313" key="4">
    <source>
        <dbReference type="Proteomes" id="UP001375743"/>
    </source>
</evidence>
<protein>
    <submittedName>
        <fullName evidence="3">Uncharacterized protein</fullName>
    </submittedName>
</protein>
<accession>A0ABU8XQM5</accession>
<feature type="signal peptide" evidence="2">
    <location>
        <begin position="1"/>
        <end position="20"/>
    </location>
</feature>
<feature type="compositionally biased region" description="Polar residues" evidence="1">
    <location>
        <begin position="75"/>
        <end position="87"/>
    </location>
</feature>
<name>A0ABU8XQM5_9PROT</name>
<dbReference type="Proteomes" id="UP001375743">
    <property type="component" value="Unassembled WGS sequence"/>
</dbReference>
<organism evidence="3 4">
    <name type="scientific">Benzoatithermus flavus</name>
    <dbReference type="NCBI Taxonomy" id="3108223"/>
    <lineage>
        <taxon>Bacteria</taxon>
        <taxon>Pseudomonadati</taxon>
        <taxon>Pseudomonadota</taxon>
        <taxon>Alphaproteobacteria</taxon>
        <taxon>Geminicoccales</taxon>
        <taxon>Geminicoccaceae</taxon>
        <taxon>Benzoatithermus</taxon>
    </lineage>
</organism>
<comment type="caution">
    <text evidence="3">The sequence shown here is derived from an EMBL/GenBank/DDBJ whole genome shotgun (WGS) entry which is preliminary data.</text>
</comment>
<keyword evidence="2" id="KW-0732">Signal</keyword>
<proteinExistence type="predicted"/>
<reference evidence="3 4" key="1">
    <citation type="submission" date="2024-01" db="EMBL/GenBank/DDBJ databases">
        <title>Multi-omics insights into the function and evolution of sodium benzoate biodegradation pathways in Benzoatithermus flavus gen. nov., sp. nov. from hot spring.</title>
        <authorList>
            <person name="Hu C.-J."/>
            <person name="Li W.-J."/>
        </authorList>
    </citation>
    <scope>NUCLEOTIDE SEQUENCE [LARGE SCALE GENOMIC DNA]</scope>
    <source>
        <strain evidence="3 4">SYSU G07066</strain>
    </source>
</reference>
<feature type="compositionally biased region" description="Low complexity" evidence="1">
    <location>
        <begin position="20"/>
        <end position="48"/>
    </location>
</feature>